<evidence type="ECO:0000256" key="2">
    <source>
        <dbReference type="ARBA" id="ARBA00022692"/>
    </source>
</evidence>
<reference evidence="6 7" key="1">
    <citation type="submission" date="2015-09" db="EMBL/GenBank/DDBJ databases">
        <authorList>
            <consortium name="Pathogen Informatics"/>
        </authorList>
    </citation>
    <scope>NUCLEOTIDE SEQUENCE [LARGE SCALE GENOMIC DNA]</scope>
    <source>
        <strain evidence="6 7">2789STDY5834957</strain>
    </source>
</reference>
<gene>
    <name evidence="6" type="ORF">ERS852569_00467</name>
</gene>
<proteinExistence type="predicted"/>
<dbReference type="RefSeq" id="WP_055059386.1">
    <property type="nucleotide sequence ID" value="NZ_CZBP01000003.1"/>
</dbReference>
<sequence>MEEKNLKKRFVSNASWQMAQQIYSMILSLIIGSISARYLGPNNYGLLNYGESLISLMATLTGLGLDEVIMNELVMKKDKTGTLLGTALVMRLLASIVGVFAVAAIIITLEPGNKLLWVITILQTFQLFGNLYYVFNYWFQVELKSKYVSIAYIIGLTVSGVWRVVILMKNASVEFFAMTASIQGIVVLLIVAACFFSISHEKLHFEKNVAKQLIRKSYHFIISGIAIMIYMQMDKVMIGKMLGEEQLGYYSAASKVANLWIFVPRALINSARPLIIEGKKIDEEKNSNSEYKNRLVKSVFGISMLGLFVGLCFTFFGWIPVRVLYGTAYSSAVPVLAILIWSTSLSQLGTINGIWIVTEGYNRLLKYTVWMGAFVNLALNYILIRIYGITGAAIATFMAQFTVQFIGPACIPSLRKYFEVYTSAFREIFNIKYYINAVRKKVSIGRKK</sequence>
<dbReference type="PANTHER" id="PTHR43424">
    <property type="entry name" value="LOCUS PUTATIVE PROTEIN 1-RELATED"/>
    <property type="match status" value="1"/>
</dbReference>
<dbReference type="GO" id="GO:0016020">
    <property type="term" value="C:membrane"/>
    <property type="evidence" value="ECO:0007669"/>
    <property type="project" value="UniProtKB-SubCell"/>
</dbReference>
<evidence type="ECO:0000256" key="5">
    <source>
        <dbReference type="SAM" id="Phobius"/>
    </source>
</evidence>
<organism evidence="6 7">
    <name type="scientific">Blautia obeum</name>
    <dbReference type="NCBI Taxonomy" id="40520"/>
    <lineage>
        <taxon>Bacteria</taxon>
        <taxon>Bacillati</taxon>
        <taxon>Bacillota</taxon>
        <taxon>Clostridia</taxon>
        <taxon>Lachnospirales</taxon>
        <taxon>Lachnospiraceae</taxon>
        <taxon>Blautia</taxon>
    </lineage>
</organism>
<dbReference type="CDD" id="cd13128">
    <property type="entry name" value="MATE_Wzx_like"/>
    <property type="match status" value="1"/>
</dbReference>
<dbReference type="AlphaFoldDB" id="A0A174QI52"/>
<evidence type="ECO:0000313" key="7">
    <source>
        <dbReference type="Proteomes" id="UP000095762"/>
    </source>
</evidence>
<evidence type="ECO:0000313" key="6">
    <source>
        <dbReference type="EMBL" id="CUP70395.1"/>
    </source>
</evidence>
<keyword evidence="2 5" id="KW-0812">Transmembrane</keyword>
<keyword evidence="4 5" id="KW-0472">Membrane</keyword>
<feature type="transmembrane region" description="Helical" evidence="5">
    <location>
        <begin position="147"/>
        <end position="169"/>
    </location>
</feature>
<dbReference type="InterPro" id="IPR002797">
    <property type="entry name" value="Polysacc_synth"/>
</dbReference>
<comment type="subcellular location">
    <subcellularLocation>
        <location evidence="1">Membrane</location>
        <topology evidence="1">Multi-pass membrane protein</topology>
    </subcellularLocation>
</comment>
<dbReference type="PANTHER" id="PTHR43424:SF1">
    <property type="entry name" value="LOCUS PUTATIVE PROTEIN 1-RELATED"/>
    <property type="match status" value="1"/>
</dbReference>
<protein>
    <submittedName>
        <fullName evidence="6">Colanic acid exporter</fullName>
    </submittedName>
</protein>
<accession>A0A174QI52</accession>
<feature type="transmembrane region" description="Helical" evidence="5">
    <location>
        <begin position="295"/>
        <end position="319"/>
    </location>
</feature>
<name>A0A174QI52_9FIRM</name>
<feature type="transmembrane region" description="Helical" evidence="5">
    <location>
        <begin position="82"/>
        <end position="109"/>
    </location>
</feature>
<evidence type="ECO:0000256" key="1">
    <source>
        <dbReference type="ARBA" id="ARBA00004141"/>
    </source>
</evidence>
<feature type="transmembrane region" description="Helical" evidence="5">
    <location>
        <begin position="21"/>
        <end position="40"/>
    </location>
</feature>
<dbReference type="Pfam" id="PF01943">
    <property type="entry name" value="Polysacc_synt"/>
    <property type="match status" value="1"/>
</dbReference>
<dbReference type="InterPro" id="IPR052556">
    <property type="entry name" value="PolySynth_Transporter"/>
</dbReference>
<keyword evidence="3 5" id="KW-1133">Transmembrane helix</keyword>
<feature type="transmembrane region" description="Helical" evidence="5">
    <location>
        <begin position="217"/>
        <end position="233"/>
    </location>
</feature>
<dbReference type="EMBL" id="CZBP01000003">
    <property type="protein sequence ID" value="CUP70395.1"/>
    <property type="molecule type" value="Genomic_DNA"/>
</dbReference>
<feature type="transmembrane region" description="Helical" evidence="5">
    <location>
        <begin position="331"/>
        <end position="357"/>
    </location>
</feature>
<feature type="transmembrane region" description="Helical" evidence="5">
    <location>
        <begin position="175"/>
        <end position="196"/>
    </location>
</feature>
<evidence type="ECO:0000256" key="4">
    <source>
        <dbReference type="ARBA" id="ARBA00023136"/>
    </source>
</evidence>
<feature type="transmembrane region" description="Helical" evidence="5">
    <location>
        <begin position="115"/>
        <end position="135"/>
    </location>
</feature>
<feature type="transmembrane region" description="Helical" evidence="5">
    <location>
        <begin position="257"/>
        <end position="275"/>
    </location>
</feature>
<dbReference type="Proteomes" id="UP000095762">
    <property type="component" value="Unassembled WGS sequence"/>
</dbReference>
<evidence type="ECO:0000256" key="3">
    <source>
        <dbReference type="ARBA" id="ARBA00022989"/>
    </source>
</evidence>
<feature type="transmembrane region" description="Helical" evidence="5">
    <location>
        <begin position="52"/>
        <end position="70"/>
    </location>
</feature>